<dbReference type="InterPro" id="IPR050838">
    <property type="entry name" value="Ketopantoate_reductase"/>
</dbReference>
<sequence>MELQPLYDSVTLLKSSEGRMVDVEVNPRSDGKTPQSADAMEKKEPPATSDTHISNLITTGPAVDAVRRIGRIKHRITDQTALCLMHEGLGVAEELNETVFNQGKDATPEYVLGDLDPRRLIQDRAPRRTPVDEIDFAPEAAGLIHVDPNLRTRLVPIDTASSKSHSESLFASALIDTLKTSRRLNAQVTPFHKWLHIKFQAMVFTAVVDPVSVVVGCRYDEIAKIKWGMSLMVMLLDEIQRVVAALPELHQSPLLRSMVERETLRKVCFAKLRSMKPTPSRMAATISQGRKVDIDSFNGYFIRRGKALGVECPYNEMVVAMIKARQGMRMKELDEMVPFEITSRPHRDLY</sequence>
<feature type="region of interest" description="Disordered" evidence="3">
    <location>
        <begin position="24"/>
        <end position="51"/>
    </location>
</feature>
<dbReference type="InterPro" id="IPR013752">
    <property type="entry name" value="KPA_reductase"/>
</dbReference>
<dbReference type="Gene3D" id="1.10.1040.10">
    <property type="entry name" value="N-(1-d-carboxylethyl)-l-norvaline Dehydrogenase, domain 2"/>
    <property type="match status" value="1"/>
</dbReference>
<evidence type="ECO:0000313" key="6">
    <source>
        <dbReference type="Proteomes" id="UP001187682"/>
    </source>
</evidence>
<dbReference type="PANTHER" id="PTHR43765">
    <property type="entry name" value="2-DEHYDROPANTOATE 2-REDUCTASE-RELATED"/>
    <property type="match status" value="1"/>
</dbReference>
<dbReference type="GO" id="GO:0005739">
    <property type="term" value="C:mitochondrion"/>
    <property type="evidence" value="ECO:0007669"/>
    <property type="project" value="TreeGrafter"/>
</dbReference>
<dbReference type="GO" id="GO:0050661">
    <property type="term" value="F:NADP binding"/>
    <property type="evidence" value="ECO:0007669"/>
    <property type="project" value="TreeGrafter"/>
</dbReference>
<evidence type="ECO:0000259" key="4">
    <source>
        <dbReference type="Pfam" id="PF08546"/>
    </source>
</evidence>
<gene>
    <name evidence="5" type="ORF">DNG_02616</name>
</gene>
<evidence type="ECO:0000313" key="5">
    <source>
        <dbReference type="EMBL" id="SPN99765.1"/>
    </source>
</evidence>
<dbReference type="PANTHER" id="PTHR43765:SF2">
    <property type="entry name" value="2-DEHYDROPANTOATE 2-REDUCTASE"/>
    <property type="match status" value="1"/>
</dbReference>
<dbReference type="SUPFAM" id="SSF48179">
    <property type="entry name" value="6-phosphogluconate dehydrogenase C-terminal domain-like"/>
    <property type="match status" value="1"/>
</dbReference>
<protein>
    <recommendedName>
        <fullName evidence="4">Ketopantoate reductase C-terminal domain-containing protein</fullName>
    </recommendedName>
</protein>
<dbReference type="InterPro" id="IPR008927">
    <property type="entry name" value="6-PGluconate_DH-like_C_sf"/>
</dbReference>
<dbReference type="AlphaFoldDB" id="A0AAE8MV34"/>
<reference evidence="5" key="1">
    <citation type="submission" date="2018-03" db="EMBL/GenBank/DDBJ databases">
        <authorList>
            <person name="Guldener U."/>
        </authorList>
    </citation>
    <scope>NUCLEOTIDE SEQUENCE</scope>
</reference>
<accession>A0AAE8MV34</accession>
<evidence type="ECO:0000256" key="3">
    <source>
        <dbReference type="SAM" id="MobiDB-lite"/>
    </source>
</evidence>
<dbReference type="Proteomes" id="UP001187682">
    <property type="component" value="Unassembled WGS sequence"/>
</dbReference>
<organism evidence="5 6">
    <name type="scientific">Cephalotrichum gorgonifer</name>
    <dbReference type="NCBI Taxonomy" id="2041049"/>
    <lineage>
        <taxon>Eukaryota</taxon>
        <taxon>Fungi</taxon>
        <taxon>Dikarya</taxon>
        <taxon>Ascomycota</taxon>
        <taxon>Pezizomycotina</taxon>
        <taxon>Sordariomycetes</taxon>
        <taxon>Hypocreomycetidae</taxon>
        <taxon>Microascales</taxon>
        <taxon>Microascaceae</taxon>
        <taxon>Cephalotrichum</taxon>
    </lineage>
</organism>
<evidence type="ECO:0000256" key="2">
    <source>
        <dbReference type="ARBA" id="ARBA00023002"/>
    </source>
</evidence>
<dbReference type="GO" id="GO:0008677">
    <property type="term" value="F:2-dehydropantoate 2-reductase activity"/>
    <property type="evidence" value="ECO:0007669"/>
    <property type="project" value="TreeGrafter"/>
</dbReference>
<keyword evidence="6" id="KW-1185">Reference proteome</keyword>
<dbReference type="Pfam" id="PF08546">
    <property type="entry name" value="ApbA_C"/>
    <property type="match status" value="1"/>
</dbReference>
<keyword evidence="2" id="KW-0560">Oxidoreductase</keyword>
<comment type="caution">
    <text evidence="5">The sequence shown here is derived from an EMBL/GenBank/DDBJ whole genome shotgun (WGS) entry which is preliminary data.</text>
</comment>
<feature type="domain" description="Ketopantoate reductase C-terminal" evidence="4">
    <location>
        <begin position="195"/>
        <end position="326"/>
    </location>
</feature>
<name>A0AAE8MV34_9PEZI</name>
<dbReference type="InterPro" id="IPR013328">
    <property type="entry name" value="6PGD_dom2"/>
</dbReference>
<proteinExistence type="predicted"/>
<keyword evidence="1" id="KW-0521">NADP</keyword>
<evidence type="ECO:0000256" key="1">
    <source>
        <dbReference type="ARBA" id="ARBA00022857"/>
    </source>
</evidence>
<dbReference type="EMBL" id="ONZQ02000003">
    <property type="protein sequence ID" value="SPN99765.1"/>
    <property type="molecule type" value="Genomic_DNA"/>
</dbReference>